<proteinExistence type="predicted"/>
<dbReference type="PANTHER" id="PTHR33928">
    <property type="entry name" value="POLYGALACTURONASE QRT3"/>
    <property type="match status" value="1"/>
</dbReference>
<dbReference type="Gene3D" id="2.160.20.10">
    <property type="entry name" value="Single-stranded right-handed beta-helix, Pectin lyase-like"/>
    <property type="match status" value="2"/>
</dbReference>
<dbReference type="AlphaFoldDB" id="A0A6A5YL91"/>
<dbReference type="SUPFAM" id="SSF51126">
    <property type="entry name" value="Pectin lyase-like"/>
    <property type="match status" value="2"/>
</dbReference>
<sequence>MRLLSALSCLLAAGAHAAVLNPWQSGKIFRNTPIAPASSNLHELEARQADGYWLNDIKKQGIAAFNDNPAAYKVWRDVKAYGAKGDGVTDDTDAINRAISDGNRCAPWVCQSSTTSPAIVYFPAGTYLVKDRIRMYYMTTLLGNPKSRAVIKASSDFNSVFVIDSAPYSDQNGSPAWISTNIFLRQIRNLVVDLQAVPVNKEIVGGIHWPASQATNLQNVKVLMTKNPASQHTGIFVENGSGGWMVDIETHGGNKGLSIGNQQFTLRNVDVYDANIGIYQLWSWGWLWQGVHFHDCGTGFDIGAINDTSREQQVGSVVIIDSSAERTGSFLRTNWTQTSKAIGAGQVILENIELKGVSAAVTGPDGTKLGGGDTTITAWGQGNQYTSSGSQRWQGTFDAAQRPKELLDPNGNGKFYSKQKPQYEGNAVGDFISIRDRGAKGDGKADDTTIVQNAITDSVAQNKILFFDHGVYKVTNTIYFPPGARIVGEMFAAIMASGSTWADKNNPVPVVKIGKPGEKGIVQWSDMLVQTQGPTPGAKIIEYNLESQAGSGVWDVHTRIGGSKGTDLQTPQCPISAKTNDKCLAAHTNVHITKSATGAYFENNWFWTADHDMDDAINNSTRVSVFTGRGLLLEANNVWLYGNGVEHHAIYQYQFANVKNVFAGYIQTETPYWQPNPDAKTQTYYPRNATLNDPDYNSFCAGLEVCDALGLRILNSENVRIYAGGLYSFFRDYDVSCSSPDAPQGNRNCQTRILSIENPKSVQLYGLSEVGVVEMLTVNGVDKARWSDNLSVYSNTIGLISV</sequence>
<protein>
    <submittedName>
        <fullName evidence="3">Exo-beta 1,3 glucanase-like protein</fullName>
    </submittedName>
</protein>
<dbReference type="GO" id="GO:0004650">
    <property type="term" value="F:polygalacturonase activity"/>
    <property type="evidence" value="ECO:0007669"/>
    <property type="project" value="InterPro"/>
</dbReference>
<feature type="domain" description="Rhodanese" evidence="2">
    <location>
        <begin position="717"/>
        <end position="738"/>
    </location>
</feature>
<dbReference type="PROSITE" id="PS50206">
    <property type="entry name" value="RHODANESE_3"/>
    <property type="match status" value="1"/>
</dbReference>
<dbReference type="PANTHER" id="PTHR33928:SF2">
    <property type="entry name" value="PECTATE LYASE SUPERFAMILY PROTEIN DOMAIN-CONTAINING PROTEIN-RELATED"/>
    <property type="match status" value="1"/>
</dbReference>
<name>A0A6A5YL91_9PLEO</name>
<dbReference type="Proteomes" id="UP000799770">
    <property type="component" value="Unassembled WGS sequence"/>
</dbReference>
<feature type="chain" id="PRO_5025349976" evidence="1">
    <location>
        <begin position="18"/>
        <end position="802"/>
    </location>
</feature>
<dbReference type="EMBL" id="ML977351">
    <property type="protein sequence ID" value="KAF2107855.1"/>
    <property type="molecule type" value="Genomic_DNA"/>
</dbReference>
<evidence type="ECO:0000259" key="2">
    <source>
        <dbReference type="PROSITE" id="PS50206"/>
    </source>
</evidence>
<evidence type="ECO:0000313" key="4">
    <source>
        <dbReference type="Proteomes" id="UP000799770"/>
    </source>
</evidence>
<dbReference type="OrthoDB" id="1046782at2759"/>
<evidence type="ECO:0000313" key="3">
    <source>
        <dbReference type="EMBL" id="KAF2107855.1"/>
    </source>
</evidence>
<dbReference type="InterPro" id="IPR024535">
    <property type="entry name" value="RHGA/B-epi-like_pectate_lyase"/>
</dbReference>
<gene>
    <name evidence="3" type="ORF">BDV96DRAFT_616630</name>
</gene>
<feature type="signal peptide" evidence="1">
    <location>
        <begin position="1"/>
        <end position="17"/>
    </location>
</feature>
<accession>A0A6A5YL91</accession>
<reference evidence="3" key="1">
    <citation type="journal article" date="2020" name="Stud. Mycol.">
        <title>101 Dothideomycetes genomes: a test case for predicting lifestyles and emergence of pathogens.</title>
        <authorList>
            <person name="Haridas S."/>
            <person name="Albert R."/>
            <person name="Binder M."/>
            <person name="Bloem J."/>
            <person name="Labutti K."/>
            <person name="Salamov A."/>
            <person name="Andreopoulos B."/>
            <person name="Baker S."/>
            <person name="Barry K."/>
            <person name="Bills G."/>
            <person name="Bluhm B."/>
            <person name="Cannon C."/>
            <person name="Castanera R."/>
            <person name="Culley D."/>
            <person name="Daum C."/>
            <person name="Ezra D."/>
            <person name="Gonzalez J."/>
            <person name="Henrissat B."/>
            <person name="Kuo A."/>
            <person name="Liang C."/>
            <person name="Lipzen A."/>
            <person name="Lutzoni F."/>
            <person name="Magnuson J."/>
            <person name="Mondo S."/>
            <person name="Nolan M."/>
            <person name="Ohm R."/>
            <person name="Pangilinan J."/>
            <person name="Park H.-J."/>
            <person name="Ramirez L."/>
            <person name="Alfaro M."/>
            <person name="Sun H."/>
            <person name="Tritt A."/>
            <person name="Yoshinaga Y."/>
            <person name="Zwiers L.-H."/>
            <person name="Turgeon B."/>
            <person name="Goodwin S."/>
            <person name="Spatafora J."/>
            <person name="Crous P."/>
            <person name="Grigoriev I."/>
        </authorList>
    </citation>
    <scope>NUCLEOTIDE SEQUENCE</scope>
    <source>
        <strain evidence="3">CBS 627.86</strain>
    </source>
</reference>
<dbReference type="Pfam" id="PF12708">
    <property type="entry name" value="Pect-lyase_RHGA_epim"/>
    <property type="match status" value="2"/>
</dbReference>
<dbReference type="CDD" id="cd23668">
    <property type="entry name" value="GH55_beta13glucanase-like"/>
    <property type="match status" value="1"/>
</dbReference>
<dbReference type="InterPro" id="IPR039279">
    <property type="entry name" value="QRT3-like"/>
</dbReference>
<organism evidence="3 4">
    <name type="scientific">Lophiotrema nucula</name>
    <dbReference type="NCBI Taxonomy" id="690887"/>
    <lineage>
        <taxon>Eukaryota</taxon>
        <taxon>Fungi</taxon>
        <taxon>Dikarya</taxon>
        <taxon>Ascomycota</taxon>
        <taxon>Pezizomycotina</taxon>
        <taxon>Dothideomycetes</taxon>
        <taxon>Pleosporomycetidae</taxon>
        <taxon>Pleosporales</taxon>
        <taxon>Lophiotremataceae</taxon>
        <taxon>Lophiotrema</taxon>
    </lineage>
</organism>
<evidence type="ECO:0000256" key="1">
    <source>
        <dbReference type="SAM" id="SignalP"/>
    </source>
</evidence>
<keyword evidence="4" id="KW-1185">Reference proteome</keyword>
<dbReference type="InterPro" id="IPR011050">
    <property type="entry name" value="Pectin_lyase_fold/virulence"/>
</dbReference>
<keyword evidence="1" id="KW-0732">Signal</keyword>
<dbReference type="InterPro" id="IPR001763">
    <property type="entry name" value="Rhodanese-like_dom"/>
</dbReference>
<dbReference type="InterPro" id="IPR012334">
    <property type="entry name" value="Pectin_lyas_fold"/>
</dbReference>